<dbReference type="PANTHER" id="PTHR24201:SF16">
    <property type="entry name" value="ANKYRIN-1-LIKE-RELATED"/>
    <property type="match status" value="1"/>
</dbReference>
<dbReference type="SMART" id="SM00248">
    <property type="entry name" value="ANK"/>
    <property type="match status" value="4"/>
</dbReference>
<evidence type="ECO:0000256" key="3">
    <source>
        <dbReference type="PROSITE-ProRule" id="PRU00023"/>
    </source>
</evidence>
<name>A0ABR1PFU0_DIAER</name>
<dbReference type="PROSITE" id="PS50297">
    <property type="entry name" value="ANK_REP_REGION"/>
    <property type="match status" value="2"/>
</dbReference>
<evidence type="ECO:0000313" key="4">
    <source>
        <dbReference type="EMBL" id="KAK7735785.1"/>
    </source>
</evidence>
<keyword evidence="5" id="KW-1185">Reference proteome</keyword>
<dbReference type="InterPro" id="IPR002110">
    <property type="entry name" value="Ankyrin_rpt"/>
</dbReference>
<dbReference type="Pfam" id="PF12796">
    <property type="entry name" value="Ank_2"/>
    <property type="match status" value="1"/>
</dbReference>
<dbReference type="Pfam" id="PF13637">
    <property type="entry name" value="Ank_4"/>
    <property type="match status" value="1"/>
</dbReference>
<protein>
    <submittedName>
        <fullName evidence="4">Transcription factor mbp1</fullName>
    </submittedName>
</protein>
<dbReference type="Gene3D" id="1.25.40.20">
    <property type="entry name" value="Ankyrin repeat-containing domain"/>
    <property type="match status" value="2"/>
</dbReference>
<evidence type="ECO:0000256" key="2">
    <source>
        <dbReference type="ARBA" id="ARBA00023043"/>
    </source>
</evidence>
<dbReference type="PROSITE" id="PS50088">
    <property type="entry name" value="ANK_REPEAT"/>
    <property type="match status" value="2"/>
</dbReference>
<proteinExistence type="predicted"/>
<reference evidence="4 5" key="1">
    <citation type="submission" date="2024-02" db="EMBL/GenBank/DDBJ databases">
        <title>De novo assembly and annotation of 12 fungi associated with fruit tree decline syndrome in Ontario, Canada.</title>
        <authorList>
            <person name="Sulman M."/>
            <person name="Ellouze W."/>
            <person name="Ilyukhin E."/>
        </authorList>
    </citation>
    <scope>NUCLEOTIDE SEQUENCE [LARGE SCALE GENOMIC DNA]</scope>
    <source>
        <strain evidence="4 5">M169</strain>
    </source>
</reference>
<feature type="repeat" description="ANK" evidence="3">
    <location>
        <begin position="97"/>
        <end position="129"/>
    </location>
</feature>
<evidence type="ECO:0000256" key="1">
    <source>
        <dbReference type="ARBA" id="ARBA00022737"/>
    </source>
</evidence>
<keyword evidence="2 3" id="KW-0040">ANK repeat</keyword>
<comment type="caution">
    <text evidence="4">The sequence shown here is derived from an EMBL/GenBank/DDBJ whole genome shotgun (WGS) entry which is preliminary data.</text>
</comment>
<evidence type="ECO:0000313" key="5">
    <source>
        <dbReference type="Proteomes" id="UP001430848"/>
    </source>
</evidence>
<gene>
    <name evidence="4" type="primary">MBP1_1</name>
    <name evidence="4" type="ORF">SLS63_003743</name>
</gene>
<feature type="repeat" description="ANK" evidence="3">
    <location>
        <begin position="130"/>
        <end position="162"/>
    </location>
</feature>
<dbReference type="PANTHER" id="PTHR24201">
    <property type="entry name" value="ANK_REP_REGION DOMAIN-CONTAINING PROTEIN"/>
    <property type="match status" value="1"/>
</dbReference>
<dbReference type="InterPro" id="IPR036770">
    <property type="entry name" value="Ankyrin_rpt-contain_sf"/>
</dbReference>
<organism evidence="4 5">
    <name type="scientific">Diaporthe eres</name>
    <name type="common">Phomopsis oblonga</name>
    <dbReference type="NCBI Taxonomy" id="83184"/>
    <lineage>
        <taxon>Eukaryota</taxon>
        <taxon>Fungi</taxon>
        <taxon>Dikarya</taxon>
        <taxon>Ascomycota</taxon>
        <taxon>Pezizomycotina</taxon>
        <taxon>Sordariomycetes</taxon>
        <taxon>Sordariomycetidae</taxon>
        <taxon>Diaporthales</taxon>
        <taxon>Diaporthaceae</taxon>
        <taxon>Diaporthe</taxon>
        <taxon>Diaporthe eres species complex</taxon>
    </lineage>
</organism>
<dbReference type="InterPro" id="IPR050776">
    <property type="entry name" value="Ank_Repeat/CDKN_Inhibitor"/>
</dbReference>
<keyword evidence="1" id="KW-0677">Repeat</keyword>
<dbReference type="EMBL" id="JAKNSF020000012">
    <property type="protein sequence ID" value="KAK7735785.1"/>
    <property type="molecule type" value="Genomic_DNA"/>
</dbReference>
<dbReference type="Proteomes" id="UP001430848">
    <property type="component" value="Unassembled WGS sequence"/>
</dbReference>
<dbReference type="SUPFAM" id="SSF48403">
    <property type="entry name" value="Ankyrin repeat"/>
    <property type="match status" value="1"/>
</dbReference>
<sequence length="222" mass="24332">MSHTITKYDATILNRHAKRGDTLELSRTLDILAQRETPNGMDRADILLLAKDETGDNVIHSACALGNKNIIEFVYGLNDFTLKPGILRSIINARNDMGNTAVHIATMNNEQACVTALLERGADITAEGSFGFRVAHFAARDGKPDMLRYLLQRGADSNAVTRSGDTPAHFAARNQDMLCLRALRAGGATLRGLNMAYDTPASIAARLGNQEMIAWMREQNIF</sequence>
<accession>A0ABR1PFU0</accession>